<dbReference type="EMBL" id="JAVQLW010000001">
    <property type="protein sequence ID" value="MDS9467717.1"/>
    <property type="molecule type" value="Genomic_DNA"/>
</dbReference>
<reference evidence="2" key="1">
    <citation type="submission" date="2023-07" db="EMBL/GenBank/DDBJ databases">
        <title>Paracoccus sp. MBLB3053 whole genome sequence.</title>
        <authorList>
            <person name="Hwang C.Y."/>
            <person name="Cho E.-S."/>
            <person name="Seo M.-J."/>
        </authorList>
    </citation>
    <scope>NUCLEOTIDE SEQUENCE [LARGE SCALE GENOMIC DNA]</scope>
    <source>
        <strain evidence="2">MBLB3053</strain>
    </source>
</reference>
<dbReference type="InterPro" id="IPR005331">
    <property type="entry name" value="Sulfotransferase"/>
</dbReference>
<dbReference type="PANTHER" id="PTHR32301">
    <property type="entry name" value="COUNTIN RECEPTOR CNR3-RELATED"/>
    <property type="match status" value="1"/>
</dbReference>
<keyword evidence="2" id="KW-1185">Reference proteome</keyword>
<gene>
    <name evidence="1" type="ORF">RGQ15_09080</name>
</gene>
<evidence type="ECO:0000313" key="2">
    <source>
        <dbReference type="Proteomes" id="UP001269144"/>
    </source>
</evidence>
<name>A0ABU2HSH2_9RHOB</name>
<sequence length="273" mass="31992">MIRPRLGLSWMPLVLHLHSRHKSRLYSHCLRSHARQPCARAKLRTETELTLFFMHITKTAGGSLKELLKTAARAGDDISFHYPDEPQFRRHFDYDRLPRIMFGHFVYGAHERADAAPNYACFLRDPMARTISHYHHLKNNDNSKVGTTLRSFDTMASYLRHARHWEFDNFLTRTISGVAAQARFGDVGYNTYERARQNLRWQFSYIGLFEQMDESLQRLRTIVPGIGQTLPSVNRGKYSPEVTDEEYRLLRALNRFDEMLYEEAVSLFEAHKP</sequence>
<accession>A0ABU2HSH2</accession>
<protein>
    <submittedName>
        <fullName evidence="1">Sulfotransferase family 2 domain-containing protein</fullName>
    </submittedName>
</protein>
<proteinExistence type="predicted"/>
<evidence type="ECO:0000313" key="1">
    <source>
        <dbReference type="EMBL" id="MDS9467717.1"/>
    </source>
</evidence>
<dbReference type="InterPro" id="IPR027417">
    <property type="entry name" value="P-loop_NTPase"/>
</dbReference>
<dbReference type="Gene3D" id="3.40.50.300">
    <property type="entry name" value="P-loop containing nucleotide triphosphate hydrolases"/>
    <property type="match status" value="1"/>
</dbReference>
<dbReference type="RefSeq" id="WP_311159885.1">
    <property type="nucleotide sequence ID" value="NZ_JAVQLW010000001.1"/>
</dbReference>
<dbReference type="InterPro" id="IPR053259">
    <property type="entry name" value="Golvesin-related_Golgi"/>
</dbReference>
<dbReference type="SUPFAM" id="SSF52540">
    <property type="entry name" value="P-loop containing nucleoside triphosphate hydrolases"/>
    <property type="match status" value="1"/>
</dbReference>
<comment type="caution">
    <text evidence="1">The sequence shown here is derived from an EMBL/GenBank/DDBJ whole genome shotgun (WGS) entry which is preliminary data.</text>
</comment>
<organism evidence="1 2">
    <name type="scientific">Paracoccus aurantius</name>
    <dbReference type="NCBI Taxonomy" id="3073814"/>
    <lineage>
        <taxon>Bacteria</taxon>
        <taxon>Pseudomonadati</taxon>
        <taxon>Pseudomonadota</taxon>
        <taxon>Alphaproteobacteria</taxon>
        <taxon>Rhodobacterales</taxon>
        <taxon>Paracoccaceae</taxon>
        <taxon>Paracoccus</taxon>
    </lineage>
</organism>
<dbReference type="Proteomes" id="UP001269144">
    <property type="component" value="Unassembled WGS sequence"/>
</dbReference>
<dbReference type="Pfam" id="PF03567">
    <property type="entry name" value="Sulfotransfer_2"/>
    <property type="match status" value="1"/>
</dbReference>
<dbReference type="PANTHER" id="PTHR32301:SF6">
    <property type="entry name" value="GOLVESIN-RELATED"/>
    <property type="match status" value="1"/>
</dbReference>